<evidence type="ECO:0000313" key="6">
    <source>
        <dbReference type="Proteomes" id="UP001428341"/>
    </source>
</evidence>
<proteinExistence type="inferred from homology"/>
<feature type="repeat" description="PPR" evidence="3">
    <location>
        <begin position="159"/>
        <end position="193"/>
    </location>
</feature>
<feature type="repeat" description="PPR" evidence="3">
    <location>
        <begin position="639"/>
        <end position="673"/>
    </location>
</feature>
<dbReference type="AlphaFoldDB" id="A0AAP0QCJ0"/>
<feature type="repeat" description="PPR" evidence="3">
    <location>
        <begin position="779"/>
        <end position="813"/>
    </location>
</feature>
<name>A0AAP0QCJ0_9ROSI</name>
<dbReference type="EMBL" id="JBCGBO010000024">
    <property type="protein sequence ID" value="KAK9181205.1"/>
    <property type="molecule type" value="Genomic_DNA"/>
</dbReference>
<feature type="repeat" description="PPR" evidence="3">
    <location>
        <begin position="569"/>
        <end position="603"/>
    </location>
</feature>
<dbReference type="PROSITE" id="PS51375">
    <property type="entry name" value="PPR"/>
    <property type="match status" value="14"/>
</dbReference>
<dbReference type="Pfam" id="PF13812">
    <property type="entry name" value="PPR_3"/>
    <property type="match status" value="1"/>
</dbReference>
<feature type="repeat" description="PPR" evidence="3">
    <location>
        <begin position="604"/>
        <end position="638"/>
    </location>
</feature>
<feature type="repeat" description="PPR" evidence="3">
    <location>
        <begin position="464"/>
        <end position="498"/>
    </location>
</feature>
<gene>
    <name evidence="5" type="ORF">WN944_024342</name>
</gene>
<dbReference type="NCBIfam" id="TIGR00756">
    <property type="entry name" value="PPR"/>
    <property type="match status" value="13"/>
</dbReference>
<dbReference type="PANTHER" id="PTHR47447:SF21">
    <property type="entry name" value="PENTACOTRIPEPTIDE-REPEAT REGION OF PRORP DOMAIN-CONTAINING PROTEIN"/>
    <property type="match status" value="1"/>
</dbReference>
<protein>
    <recommendedName>
        <fullName evidence="7">Pentatricopeptide repeat-containing protein</fullName>
    </recommendedName>
</protein>
<feature type="repeat" description="PPR" evidence="3">
    <location>
        <begin position="394"/>
        <end position="428"/>
    </location>
</feature>
<dbReference type="FunFam" id="1.25.40.10:FF:001209">
    <property type="entry name" value="Os07g0213300 protein"/>
    <property type="match status" value="1"/>
</dbReference>
<organism evidence="5 6">
    <name type="scientific">Citrus x changshan-huyou</name>
    <dbReference type="NCBI Taxonomy" id="2935761"/>
    <lineage>
        <taxon>Eukaryota</taxon>
        <taxon>Viridiplantae</taxon>
        <taxon>Streptophyta</taxon>
        <taxon>Embryophyta</taxon>
        <taxon>Tracheophyta</taxon>
        <taxon>Spermatophyta</taxon>
        <taxon>Magnoliopsida</taxon>
        <taxon>eudicotyledons</taxon>
        <taxon>Gunneridae</taxon>
        <taxon>Pentapetalae</taxon>
        <taxon>rosids</taxon>
        <taxon>malvids</taxon>
        <taxon>Sapindales</taxon>
        <taxon>Rutaceae</taxon>
        <taxon>Aurantioideae</taxon>
        <taxon>Citrus</taxon>
    </lineage>
</organism>
<dbReference type="InterPro" id="IPR011990">
    <property type="entry name" value="TPR-like_helical_dom_sf"/>
</dbReference>
<dbReference type="Gene3D" id="1.25.40.10">
    <property type="entry name" value="Tetratricopeptide repeat domain"/>
    <property type="match status" value="7"/>
</dbReference>
<dbReference type="Proteomes" id="UP001428341">
    <property type="component" value="Unassembled WGS sequence"/>
</dbReference>
<feature type="repeat" description="PPR" evidence="3">
    <location>
        <begin position="194"/>
        <end position="228"/>
    </location>
</feature>
<dbReference type="Pfam" id="PF13041">
    <property type="entry name" value="PPR_2"/>
    <property type="match status" value="6"/>
</dbReference>
<reference evidence="5 6" key="1">
    <citation type="submission" date="2024-05" db="EMBL/GenBank/DDBJ databases">
        <title>Haplotype-resolved chromosome-level genome assembly of Huyou (Citrus changshanensis).</title>
        <authorList>
            <person name="Miao C."/>
            <person name="Chen W."/>
            <person name="Wu Y."/>
            <person name="Wang L."/>
            <person name="Zhao S."/>
            <person name="Grierson D."/>
            <person name="Xu C."/>
            <person name="Chen K."/>
        </authorList>
    </citation>
    <scope>NUCLEOTIDE SEQUENCE [LARGE SCALE GENOMIC DNA]</scope>
    <source>
        <strain evidence="5">01-14</strain>
        <tissue evidence="5">Leaf</tissue>
    </source>
</reference>
<dbReference type="SUPFAM" id="SSF48452">
    <property type="entry name" value="TPR-like"/>
    <property type="match status" value="2"/>
</dbReference>
<keyword evidence="6" id="KW-1185">Reference proteome</keyword>
<evidence type="ECO:0000256" key="4">
    <source>
        <dbReference type="SAM" id="MobiDB-lite"/>
    </source>
</evidence>
<dbReference type="PANTHER" id="PTHR47447">
    <property type="entry name" value="OS03G0856100 PROTEIN"/>
    <property type="match status" value="1"/>
</dbReference>
<dbReference type="Pfam" id="PF01535">
    <property type="entry name" value="PPR"/>
    <property type="match status" value="2"/>
</dbReference>
<evidence type="ECO:0000256" key="2">
    <source>
        <dbReference type="ARBA" id="ARBA00022737"/>
    </source>
</evidence>
<evidence type="ECO:0000256" key="3">
    <source>
        <dbReference type="PROSITE-ProRule" id="PRU00708"/>
    </source>
</evidence>
<keyword evidence="2" id="KW-0677">Repeat</keyword>
<feature type="repeat" description="PPR" evidence="3">
    <location>
        <begin position="322"/>
        <end position="356"/>
    </location>
</feature>
<dbReference type="InterPro" id="IPR002885">
    <property type="entry name" value="PPR_rpt"/>
</dbReference>
<feature type="repeat" description="PPR" evidence="3">
    <location>
        <begin position="429"/>
        <end position="463"/>
    </location>
</feature>
<comment type="caution">
    <text evidence="5">The sequence shown here is derived from an EMBL/GenBank/DDBJ whole genome shotgun (WGS) entry which is preliminary data.</text>
</comment>
<feature type="compositionally biased region" description="Polar residues" evidence="4">
    <location>
        <begin position="16"/>
        <end position="25"/>
    </location>
</feature>
<evidence type="ECO:0000313" key="5">
    <source>
        <dbReference type="EMBL" id="KAK9181205.1"/>
    </source>
</evidence>
<evidence type="ECO:0008006" key="7">
    <source>
        <dbReference type="Google" id="ProtNLM"/>
    </source>
</evidence>
<evidence type="ECO:0000256" key="1">
    <source>
        <dbReference type="ARBA" id="ARBA00007626"/>
    </source>
</evidence>
<dbReference type="FunFam" id="1.25.40.10:FF:003312">
    <property type="entry name" value="Predicted protein"/>
    <property type="match status" value="1"/>
</dbReference>
<feature type="repeat" description="PPR" evidence="3">
    <location>
        <begin position="252"/>
        <end position="286"/>
    </location>
</feature>
<comment type="similarity">
    <text evidence="1">Belongs to the PPR family. P subfamily.</text>
</comment>
<feature type="repeat" description="PPR" evidence="3">
    <location>
        <begin position="287"/>
        <end position="321"/>
    </location>
</feature>
<feature type="region of interest" description="Disordered" evidence="4">
    <location>
        <begin position="1"/>
        <end position="61"/>
    </location>
</feature>
<feature type="repeat" description="PPR" evidence="3">
    <location>
        <begin position="534"/>
        <end position="568"/>
    </location>
</feature>
<accession>A0AAP0QCJ0</accession>
<sequence length="851" mass="96314">MATVQHHSPLIKLTHSPDSTHSNSLKPPLKIHSNAKRKPKPDPSSPFKGRRSGFVDYDKGQHEVSTQVSGLRKSDIPRRHRLAVEGNRFQKDWSVSEVVERVLALKHYEDAEGVLNRWVGRFARKNFPFLIKEITQRGAINHSNQVFNWMKNQKNYCARNDIYNMMIRLHARHNQIDKARGLFFEMQKWRCKPDAETYNALISAHGRAGQWRWAMNIFDDMLRAAYLVLEHIELHIPYKQSESMWMTAVAPSRSTYNNLINACGSTGNWREALKVCKKMTENGVGPDLVTHNIVLSAYKNGAQYSKALSYFELMKGTNIRPDTTTHNIVIYCLVKLGQYDKAIDLFHSMREKRSECLPDIVTFTSIIHLYSVNGQIENCKGVFNTMLAEGLKPNIVSYNALMAAYASHGMSKEALSVFNEIKKNALCPDIVSYTSLLNAYGRSQQPVKAREVFNMMRINNLKPNLVSYSALIDAYGSNGLLAEAVEVFREMEQDGIEPNIVSICTLLAACGRCGRKVNIDAVLLAAEMRDIKLNTVAYNSAIGSYMNVGEYEKAIALYKCMKKRKVMPDSVTYTVLISSCCRLSRYSEALGFLDEMMDLKIPLTNQVYSSVIPAYSKQGLIAEAESMFNMMKMSGCSPDVITYTAMLHAYNTAEDWEKACALFLEMETNNIEPDSIACSALMRAFNKGGQPSKVLLVAEFMREKDITFSDSIFFEMVLACSLLRDWKTTIDLIKQMEPSFHVVSIGLLNQLLHLLGKSGRIESMMKLFFKIVSSGAEANFNTYSILLKNLLAAGNWRKYIEVLQWMEDAGIQPSYGMFRDIVSFAQTRGGAEYAAIIQERIGKLILFLTRK</sequence>
<feature type="repeat" description="PPR" evidence="3">
    <location>
        <begin position="359"/>
        <end position="393"/>
    </location>
</feature>